<keyword evidence="3" id="KW-1185">Reference proteome</keyword>
<evidence type="ECO:0000256" key="1">
    <source>
        <dbReference type="SAM" id="Phobius"/>
    </source>
</evidence>
<dbReference type="EMBL" id="FNXE01000009">
    <property type="protein sequence ID" value="SEH70378.1"/>
    <property type="molecule type" value="Genomic_DNA"/>
</dbReference>
<gene>
    <name evidence="2" type="ORF">SAMN02927937_00962</name>
</gene>
<dbReference type="PANTHER" id="PTHR38442:SF1">
    <property type="entry name" value="INNER MEMBRANE PROTEIN"/>
    <property type="match status" value="1"/>
</dbReference>
<evidence type="ECO:0000313" key="2">
    <source>
        <dbReference type="EMBL" id="SEH70378.1"/>
    </source>
</evidence>
<keyword evidence="1" id="KW-0812">Transmembrane</keyword>
<keyword evidence="1" id="KW-1133">Transmembrane helix</keyword>
<dbReference type="Proteomes" id="UP000199634">
    <property type="component" value="Unassembled WGS sequence"/>
</dbReference>
<reference evidence="2 3" key="1">
    <citation type="submission" date="2016-10" db="EMBL/GenBank/DDBJ databases">
        <authorList>
            <person name="de Groot N.N."/>
        </authorList>
    </citation>
    <scope>NUCLEOTIDE SEQUENCE [LARGE SCALE GENOMIC DNA]</scope>
    <source>
        <strain evidence="2 3">CGMCC 1.10825</strain>
    </source>
</reference>
<keyword evidence="1" id="KW-0472">Membrane</keyword>
<name>A0A1H6K5Z1_9FLAO</name>
<dbReference type="AlphaFoldDB" id="A0A1H6K5Z1"/>
<dbReference type="PANTHER" id="PTHR38442">
    <property type="entry name" value="INNER MEMBRANE PROTEIN-RELATED"/>
    <property type="match status" value="1"/>
</dbReference>
<evidence type="ECO:0000313" key="3">
    <source>
        <dbReference type="Proteomes" id="UP000199634"/>
    </source>
</evidence>
<proteinExistence type="predicted"/>
<dbReference type="RefSeq" id="WP_091096907.1">
    <property type="nucleotide sequence ID" value="NZ_FNXE01000009.1"/>
</dbReference>
<organism evidence="2 3">
    <name type="scientific">Paenimyroides marinum</name>
    <dbReference type="NCBI Taxonomy" id="1159016"/>
    <lineage>
        <taxon>Bacteria</taxon>
        <taxon>Pseudomonadati</taxon>
        <taxon>Bacteroidota</taxon>
        <taxon>Flavobacteriia</taxon>
        <taxon>Flavobacteriales</taxon>
        <taxon>Flavobacteriaceae</taxon>
        <taxon>Paenimyroides</taxon>
    </lineage>
</organism>
<feature type="transmembrane region" description="Helical" evidence="1">
    <location>
        <begin position="15"/>
        <end position="35"/>
    </location>
</feature>
<dbReference type="OrthoDB" id="9769590at2"/>
<dbReference type="Pfam" id="PF04286">
    <property type="entry name" value="DUF445"/>
    <property type="match status" value="1"/>
</dbReference>
<sequence length="413" mass="47874">MDEQLKKERLKKHKLLATGLFILMAVIYCVMMYLLKHHSQKWMEYIRAFSEAGMVGALADWFAVTALFKYPLGIKIPHTNLITNNKDALGENLGSFVSNNFLTTDTIRPYIDKLSVSEYLTGWLSKKKNIELIHAECSKIIEQIVDNLNDESIAEFLAKKGFELTAEIRLEKLAATSLLYLLEQNEHDRLLNIILPQAQQYVENNRELIYKKVVEKQPVLGLIGGKSVTNQLISGITTFLQEIERNPEHDIRNALTVKLYQIVEDLNEKDGWHDKFDQIKNEFITKEKLYGYTKDIWLRLKEDLVLKLQDAEGMINQYIRQNIDLMVQRFKEDEEMQQNIDKYVRQYVYKMVLKNSNEVGTIITNTVQKWDGNELSDKLELEVGKDLQFIRINGTLVGGLVGLLIHTLTQLFL</sequence>
<dbReference type="InterPro" id="IPR007383">
    <property type="entry name" value="DUF445"/>
</dbReference>
<protein>
    <submittedName>
        <fullName evidence="2">Uncharacterized membrane-anchored protein YjiN, DUF445 family</fullName>
    </submittedName>
</protein>
<accession>A0A1H6K5Z1</accession>
<dbReference type="GO" id="GO:0005886">
    <property type="term" value="C:plasma membrane"/>
    <property type="evidence" value="ECO:0007669"/>
    <property type="project" value="TreeGrafter"/>
</dbReference>